<dbReference type="InterPro" id="IPR045851">
    <property type="entry name" value="AMP-bd_C_sf"/>
</dbReference>
<feature type="domain" description="AMP-dependent synthetase/ligase" evidence="1">
    <location>
        <begin position="332"/>
        <end position="731"/>
    </location>
</feature>
<dbReference type="Pfam" id="PF00501">
    <property type="entry name" value="AMP-binding"/>
    <property type="match status" value="1"/>
</dbReference>
<dbReference type="Gene3D" id="3.40.50.12780">
    <property type="entry name" value="N-terminal domain of ligase-like"/>
    <property type="match status" value="1"/>
</dbReference>
<dbReference type="InterPro" id="IPR050237">
    <property type="entry name" value="ATP-dep_AMP-bd_enzyme"/>
</dbReference>
<gene>
    <name evidence="3" type="ORF">V8G57_15110</name>
</gene>
<dbReference type="RefSeq" id="WP_342830051.1">
    <property type="nucleotide sequence ID" value="NZ_JBANDC010000009.1"/>
</dbReference>
<dbReference type="Gene3D" id="3.30.300.30">
    <property type="match status" value="1"/>
</dbReference>
<keyword evidence="3" id="KW-0378">Hydrolase</keyword>
<dbReference type="InterPro" id="IPR029058">
    <property type="entry name" value="AB_hydrolase_fold"/>
</dbReference>
<dbReference type="PRINTS" id="PR00111">
    <property type="entry name" value="ABHYDROLASE"/>
</dbReference>
<proteinExistence type="predicted"/>
<feature type="domain" description="AB hydrolase-1" evidence="2">
    <location>
        <begin position="50"/>
        <end position="153"/>
    </location>
</feature>
<dbReference type="InterPro" id="IPR042099">
    <property type="entry name" value="ANL_N_sf"/>
</dbReference>
<organism evidence="3 4">
    <name type="scientific">Collimonas rhizosphaerae</name>
    <dbReference type="NCBI Taxonomy" id="3126357"/>
    <lineage>
        <taxon>Bacteria</taxon>
        <taxon>Pseudomonadati</taxon>
        <taxon>Pseudomonadota</taxon>
        <taxon>Betaproteobacteria</taxon>
        <taxon>Burkholderiales</taxon>
        <taxon>Oxalobacteraceae</taxon>
        <taxon>Collimonas</taxon>
    </lineage>
</organism>
<dbReference type="InterPro" id="IPR000873">
    <property type="entry name" value="AMP-dep_synth/lig_dom"/>
</dbReference>
<dbReference type="InterPro" id="IPR000073">
    <property type="entry name" value="AB_hydrolase_1"/>
</dbReference>
<protein>
    <submittedName>
        <fullName evidence="3">Alpha/beta fold hydrolase</fullName>
    </submittedName>
</protein>
<evidence type="ECO:0000313" key="3">
    <source>
        <dbReference type="EMBL" id="MEM4988720.1"/>
    </source>
</evidence>
<dbReference type="SUPFAM" id="SSF56801">
    <property type="entry name" value="Acetyl-CoA synthetase-like"/>
    <property type="match status" value="1"/>
</dbReference>
<dbReference type="GO" id="GO:0016787">
    <property type="term" value="F:hydrolase activity"/>
    <property type="evidence" value="ECO:0007669"/>
    <property type="project" value="UniProtKB-KW"/>
</dbReference>
<reference evidence="3 4" key="1">
    <citation type="submission" date="2024-02" db="EMBL/GenBank/DDBJ databases">
        <title>Draft genome sequence of Collimonas sp. strain H4R21, an effective mineral-weathering bacterial strain isolated from the beech rhizosphere.</title>
        <authorList>
            <person name="Morin E."/>
            <person name="Uroz S."/>
            <person name="Leveau J.H.J."/>
            <person name="Kumar R."/>
            <person name="Rey M.W."/>
            <person name="Pham J."/>
        </authorList>
    </citation>
    <scope>NUCLEOTIDE SEQUENCE [LARGE SCALE GENOMIC DNA]</scope>
    <source>
        <strain evidence="3 4">H4R21</strain>
    </source>
</reference>
<dbReference type="SUPFAM" id="SSF53474">
    <property type="entry name" value="alpha/beta-Hydrolases"/>
    <property type="match status" value="1"/>
</dbReference>
<sequence>MTFNADLHRSTLKLPNRLARNGSGVYDSALEMSVLDAGPEYGRGPRDQQPTMVFIHGFGGRAAYWEYQLEQFQLDYRVIALDLRGHGYSDAPTAAEGASYDVPELVADIAAALDQLEVPQRFILVCHSFGGALSAYFLKQFPQRVSALVMIASAARFRLRLAGRIVLRMPPRIFDMVRKLMPYVGITAARIYPPSHVVYLQNRNALLPWDGSECLRAITVPTLVILGHRDILFDEAAYKEVAHLIPGAEELVVPVSAHQVMVERPDAVNRAIQRFLQMQSDPSELAERRARQKAERRAARKQLEAERPWLKFYDARTPYRIKMPTVALPRLLEATARRFGKTTALSYRGGKIDWRELDRQANRFAHGLLDMRIKPGERVLLALPNIPSLVIAYFGILKAGAVAVLSDAATPKEILLAWIADAGAVMLVTTTDRYDELRDELQSDRRAAGLRRVIFASMIDHMGWREKLKFAALHHVQEGHWLPWFRQDKQHRRHERRYLKFKQVLGRGSVAPTELAQDVGDVAVVVYTYGASGTPLPVALSHRNLASNALQLRHWLPESRPGDERFLAQQSLASAYGLTGLLHLGVYLGATLILLPGAELEPLLKTVKKMRPTYFPTTPRMVRELAHTPGIRRYGLASIRVCAVSGSPLAQEIREEFEKLTRGRLVEAYGLTEASPAVLAMPLAARRIQGVVGIPLPDTEVKVVDLDTDAELPSDTLGELWVRGPQLFSGYDHGPAGAAAGQGASALNLIARKISKERLHDGWLATGDVASIDEDGFVSIIDRKSNMGIRGGQRVFPRQIEEVLFEHPAVAVAHVKWSPDEEGVQHLRAEVLLHHNMKLGADDLLKYASKRLHASALPDSIAVEQKNTTVLF</sequence>
<dbReference type="Proteomes" id="UP001495910">
    <property type="component" value="Unassembled WGS sequence"/>
</dbReference>
<accession>A0ABU9PXI0</accession>
<dbReference type="PANTHER" id="PTHR43767">
    <property type="entry name" value="LONG-CHAIN-FATTY-ACID--COA LIGASE"/>
    <property type="match status" value="1"/>
</dbReference>
<comment type="caution">
    <text evidence="3">The sequence shown here is derived from an EMBL/GenBank/DDBJ whole genome shotgun (WGS) entry which is preliminary data.</text>
</comment>
<dbReference type="Pfam" id="PF00561">
    <property type="entry name" value="Abhydrolase_1"/>
    <property type="match status" value="1"/>
</dbReference>
<dbReference type="Gene3D" id="3.40.50.1820">
    <property type="entry name" value="alpha/beta hydrolase"/>
    <property type="match status" value="1"/>
</dbReference>
<evidence type="ECO:0000313" key="4">
    <source>
        <dbReference type="Proteomes" id="UP001495910"/>
    </source>
</evidence>
<evidence type="ECO:0000259" key="1">
    <source>
        <dbReference type="Pfam" id="PF00501"/>
    </source>
</evidence>
<name>A0ABU9PXI0_9BURK</name>
<keyword evidence="4" id="KW-1185">Reference proteome</keyword>
<evidence type="ECO:0000259" key="2">
    <source>
        <dbReference type="Pfam" id="PF00561"/>
    </source>
</evidence>
<dbReference type="EMBL" id="JBANDC010000009">
    <property type="protein sequence ID" value="MEM4988720.1"/>
    <property type="molecule type" value="Genomic_DNA"/>
</dbReference>
<dbReference type="PANTHER" id="PTHR43767:SF12">
    <property type="entry name" value="AMP-DEPENDENT SYNTHETASE AND LIGASE"/>
    <property type="match status" value="1"/>
</dbReference>